<evidence type="ECO:0000313" key="2">
    <source>
        <dbReference type="Proteomes" id="UP000054783"/>
    </source>
</evidence>
<dbReference type="EMBL" id="JYDQ01000026">
    <property type="protein sequence ID" value="KRY20260.1"/>
    <property type="molecule type" value="Genomic_DNA"/>
</dbReference>
<dbReference type="AlphaFoldDB" id="A0A0V1A6N3"/>
<accession>A0A0V1A6N3</accession>
<name>A0A0V1A6N3_9BILA</name>
<dbReference type="Proteomes" id="UP000054783">
    <property type="component" value="Unassembled WGS sequence"/>
</dbReference>
<proteinExistence type="predicted"/>
<protein>
    <submittedName>
        <fullName evidence="1">Uncharacterized protein</fullName>
    </submittedName>
</protein>
<organism evidence="1 2">
    <name type="scientific">Trichinella patagoniensis</name>
    <dbReference type="NCBI Taxonomy" id="990121"/>
    <lineage>
        <taxon>Eukaryota</taxon>
        <taxon>Metazoa</taxon>
        <taxon>Ecdysozoa</taxon>
        <taxon>Nematoda</taxon>
        <taxon>Enoplea</taxon>
        <taxon>Dorylaimia</taxon>
        <taxon>Trichinellida</taxon>
        <taxon>Trichinellidae</taxon>
        <taxon>Trichinella</taxon>
    </lineage>
</organism>
<reference evidence="1 2" key="1">
    <citation type="submission" date="2015-01" db="EMBL/GenBank/DDBJ databases">
        <title>Evolution of Trichinella species and genotypes.</title>
        <authorList>
            <person name="Korhonen P.K."/>
            <person name="Edoardo P."/>
            <person name="Giuseppe L.R."/>
            <person name="Gasser R.B."/>
        </authorList>
    </citation>
    <scope>NUCLEOTIDE SEQUENCE [LARGE SCALE GENOMIC DNA]</scope>
    <source>
        <strain evidence="1">ISS2496</strain>
    </source>
</reference>
<keyword evidence="2" id="KW-1185">Reference proteome</keyword>
<evidence type="ECO:0000313" key="1">
    <source>
        <dbReference type="EMBL" id="KRY20260.1"/>
    </source>
</evidence>
<gene>
    <name evidence="1" type="ORF">T12_8314</name>
</gene>
<sequence>MQWTPSIEDLSLQECSCDFCEHIGHIERACGVESQSTVTMKLRLDSSNEKTGILLALSVHLACYRNASGFRGIFYHHFRTHPQPSLPSQLTTTGTLLLDSLQGLAVQVVGAASLVVEYGSFSSALKAVGKEVGMSCWVFVWLVFKTCVSIGINKKSIEEHAELFSGALAQCVHRECHSHSDHISEELDQLIDQGILELVQRTHDHVDCACNQR</sequence>
<comment type="caution">
    <text evidence="1">The sequence shown here is derived from an EMBL/GenBank/DDBJ whole genome shotgun (WGS) entry which is preliminary data.</text>
</comment>